<feature type="region of interest" description="Disordered" evidence="1">
    <location>
        <begin position="22"/>
        <end position="46"/>
    </location>
</feature>
<evidence type="ECO:0000313" key="2">
    <source>
        <dbReference type="EMBL" id="GII44385.1"/>
    </source>
</evidence>
<keyword evidence="3" id="KW-1185">Reference proteome</keyword>
<gene>
    <name evidence="2" type="ORF">Psi02_08090</name>
</gene>
<accession>A0A8J3UTK3</accession>
<feature type="compositionally biased region" description="Basic and acidic residues" evidence="1">
    <location>
        <begin position="30"/>
        <end position="46"/>
    </location>
</feature>
<dbReference type="EMBL" id="BOOQ01000003">
    <property type="protein sequence ID" value="GII44385.1"/>
    <property type="molecule type" value="Genomic_DNA"/>
</dbReference>
<sequence>MMALTLISGLVGVLRETRDGLTRRKAARHGHGDEADQERQDAAGGW</sequence>
<evidence type="ECO:0000256" key="1">
    <source>
        <dbReference type="SAM" id="MobiDB-lite"/>
    </source>
</evidence>
<dbReference type="Proteomes" id="UP000644610">
    <property type="component" value="Unassembled WGS sequence"/>
</dbReference>
<evidence type="ECO:0000313" key="3">
    <source>
        <dbReference type="Proteomes" id="UP000644610"/>
    </source>
</evidence>
<reference evidence="2" key="1">
    <citation type="submission" date="2021-01" db="EMBL/GenBank/DDBJ databases">
        <title>Whole genome shotgun sequence of Planotetraspora silvatica NBRC 100141.</title>
        <authorList>
            <person name="Komaki H."/>
            <person name="Tamura T."/>
        </authorList>
    </citation>
    <scope>NUCLEOTIDE SEQUENCE</scope>
    <source>
        <strain evidence="2">NBRC 100141</strain>
    </source>
</reference>
<protein>
    <submittedName>
        <fullName evidence="2">Uncharacterized protein</fullName>
    </submittedName>
</protein>
<dbReference type="AlphaFoldDB" id="A0A8J3UTK3"/>
<comment type="caution">
    <text evidence="2">The sequence shown here is derived from an EMBL/GenBank/DDBJ whole genome shotgun (WGS) entry which is preliminary data.</text>
</comment>
<organism evidence="2 3">
    <name type="scientific">Planotetraspora silvatica</name>
    <dbReference type="NCBI Taxonomy" id="234614"/>
    <lineage>
        <taxon>Bacteria</taxon>
        <taxon>Bacillati</taxon>
        <taxon>Actinomycetota</taxon>
        <taxon>Actinomycetes</taxon>
        <taxon>Streptosporangiales</taxon>
        <taxon>Streptosporangiaceae</taxon>
        <taxon>Planotetraspora</taxon>
    </lineage>
</organism>
<name>A0A8J3UTK3_9ACTN</name>
<proteinExistence type="predicted"/>